<dbReference type="OrthoDB" id="843225at2759"/>
<dbReference type="InterPro" id="IPR006015">
    <property type="entry name" value="Universal_stress_UspA"/>
</dbReference>
<proteinExistence type="predicted"/>
<evidence type="ECO:0000313" key="2">
    <source>
        <dbReference type="EMBL" id="EXX74027.1"/>
    </source>
</evidence>
<gene>
    <name evidence="2" type="ORF">RirG_054920</name>
</gene>
<dbReference type="OMA" id="MGSFSDY"/>
<organism evidence="2 3">
    <name type="scientific">Rhizophagus irregularis (strain DAOM 197198w)</name>
    <name type="common">Glomus intraradices</name>
    <dbReference type="NCBI Taxonomy" id="1432141"/>
    <lineage>
        <taxon>Eukaryota</taxon>
        <taxon>Fungi</taxon>
        <taxon>Fungi incertae sedis</taxon>
        <taxon>Mucoromycota</taxon>
        <taxon>Glomeromycotina</taxon>
        <taxon>Glomeromycetes</taxon>
        <taxon>Glomerales</taxon>
        <taxon>Glomeraceae</taxon>
        <taxon>Rhizophagus</taxon>
    </lineage>
</organism>
<dbReference type="HOGENOM" id="CLU_049301_9_2_1"/>
<dbReference type="CDD" id="cd23659">
    <property type="entry name" value="USP_At3g01520-like"/>
    <property type="match status" value="1"/>
</dbReference>
<dbReference type="PANTHER" id="PTHR31964:SF113">
    <property type="entry name" value="USPA DOMAIN-CONTAINING PROTEIN"/>
    <property type="match status" value="1"/>
</dbReference>
<dbReference type="Proteomes" id="UP000022910">
    <property type="component" value="Unassembled WGS sequence"/>
</dbReference>
<dbReference type="InterPro" id="IPR006016">
    <property type="entry name" value="UspA"/>
</dbReference>
<dbReference type="SMR" id="A0A015JWW5"/>
<keyword evidence="3" id="KW-1185">Reference proteome</keyword>
<dbReference type="EMBL" id="JEMT01013328">
    <property type="protein sequence ID" value="EXX74027.1"/>
    <property type="molecule type" value="Genomic_DNA"/>
</dbReference>
<sequence>MSKQRKVVVALDPSSEEASYTIDWIVDNFLIPKRDEVHLISALCLNSDFDVTELGMNVNYAAEYAANLEKEVEQKTNDAMQPFAKKLETANIKCEVELIKSNADSRNIVVDYTEKEKADVLIMGSRDLSVWKRLFLGSFSDFCQHNAHCPVLIVKGPRKSSL</sequence>
<protein>
    <recommendedName>
        <fullName evidence="1">UspA domain-containing protein</fullName>
    </recommendedName>
</protein>
<reference evidence="2 3" key="1">
    <citation type="submission" date="2014-02" db="EMBL/GenBank/DDBJ databases">
        <title>Single nucleus genome sequencing reveals high similarity among nuclei of an endomycorrhizal fungus.</title>
        <authorList>
            <person name="Lin K."/>
            <person name="Geurts R."/>
            <person name="Zhang Z."/>
            <person name="Limpens E."/>
            <person name="Saunders D.G."/>
            <person name="Mu D."/>
            <person name="Pang E."/>
            <person name="Cao H."/>
            <person name="Cha H."/>
            <person name="Lin T."/>
            <person name="Zhou Q."/>
            <person name="Shang Y."/>
            <person name="Li Y."/>
            <person name="Ivanov S."/>
            <person name="Sharma T."/>
            <person name="Velzen R.V."/>
            <person name="Ruijter N.D."/>
            <person name="Aanen D.K."/>
            <person name="Win J."/>
            <person name="Kamoun S."/>
            <person name="Bisseling T."/>
            <person name="Huang S."/>
        </authorList>
    </citation>
    <scope>NUCLEOTIDE SEQUENCE [LARGE SCALE GENOMIC DNA]</scope>
    <source>
        <strain evidence="3">DAOM197198w</strain>
    </source>
</reference>
<dbReference type="AlphaFoldDB" id="A0A015JWW5"/>
<dbReference type="PANTHER" id="PTHR31964">
    <property type="entry name" value="ADENINE NUCLEOTIDE ALPHA HYDROLASES-LIKE SUPERFAMILY PROTEIN"/>
    <property type="match status" value="1"/>
</dbReference>
<evidence type="ECO:0000313" key="3">
    <source>
        <dbReference type="Proteomes" id="UP000022910"/>
    </source>
</evidence>
<dbReference type="SUPFAM" id="SSF52402">
    <property type="entry name" value="Adenine nucleotide alpha hydrolases-like"/>
    <property type="match status" value="1"/>
</dbReference>
<dbReference type="Gene3D" id="3.40.50.620">
    <property type="entry name" value="HUPs"/>
    <property type="match status" value="1"/>
</dbReference>
<dbReference type="PRINTS" id="PR01438">
    <property type="entry name" value="UNVRSLSTRESS"/>
</dbReference>
<comment type="caution">
    <text evidence="2">The sequence shown here is derived from an EMBL/GenBank/DDBJ whole genome shotgun (WGS) entry which is preliminary data.</text>
</comment>
<name>A0A015JWW5_RHIIW</name>
<feature type="domain" description="UspA" evidence="1">
    <location>
        <begin position="5"/>
        <end position="155"/>
    </location>
</feature>
<dbReference type="Pfam" id="PF00582">
    <property type="entry name" value="Usp"/>
    <property type="match status" value="1"/>
</dbReference>
<accession>A0A015JWW5</accession>
<dbReference type="InterPro" id="IPR014729">
    <property type="entry name" value="Rossmann-like_a/b/a_fold"/>
</dbReference>
<evidence type="ECO:0000259" key="1">
    <source>
        <dbReference type="Pfam" id="PF00582"/>
    </source>
</evidence>